<organism evidence="8 9">
    <name type="scientific">Ranitomeya imitator</name>
    <name type="common">mimic poison frog</name>
    <dbReference type="NCBI Taxonomy" id="111125"/>
    <lineage>
        <taxon>Eukaryota</taxon>
        <taxon>Metazoa</taxon>
        <taxon>Chordata</taxon>
        <taxon>Craniata</taxon>
        <taxon>Vertebrata</taxon>
        <taxon>Euteleostomi</taxon>
        <taxon>Amphibia</taxon>
        <taxon>Batrachia</taxon>
        <taxon>Anura</taxon>
        <taxon>Neobatrachia</taxon>
        <taxon>Hyloidea</taxon>
        <taxon>Dendrobatidae</taxon>
        <taxon>Dendrobatinae</taxon>
        <taxon>Ranitomeya</taxon>
    </lineage>
</organism>
<dbReference type="InterPro" id="IPR043502">
    <property type="entry name" value="DNA/RNA_pol_sf"/>
</dbReference>
<dbReference type="InterPro" id="IPR043128">
    <property type="entry name" value="Rev_trsase/Diguanyl_cyclase"/>
</dbReference>
<evidence type="ECO:0000259" key="7">
    <source>
        <dbReference type="PROSITE" id="PS50878"/>
    </source>
</evidence>
<dbReference type="Proteomes" id="UP001176940">
    <property type="component" value="Unassembled WGS sequence"/>
</dbReference>
<feature type="region of interest" description="Disordered" evidence="6">
    <location>
        <begin position="497"/>
        <end position="548"/>
    </location>
</feature>
<dbReference type="EC" id="3.1.26.4" evidence="2"/>
<dbReference type="PANTHER" id="PTHR16266">
    <property type="entry name" value="WD REPEAT DOMAIN 9"/>
    <property type="match status" value="1"/>
</dbReference>
<dbReference type="EMBL" id="CAUEEQ010009451">
    <property type="protein sequence ID" value="CAJ0933419.1"/>
    <property type="molecule type" value="Genomic_DNA"/>
</dbReference>
<evidence type="ECO:0000256" key="6">
    <source>
        <dbReference type="SAM" id="MobiDB-lite"/>
    </source>
</evidence>
<dbReference type="Pfam" id="PF00078">
    <property type="entry name" value="RVT_1"/>
    <property type="match status" value="1"/>
</dbReference>
<dbReference type="CDD" id="cd03714">
    <property type="entry name" value="RT_DIRS1"/>
    <property type="match status" value="1"/>
</dbReference>
<dbReference type="Gene3D" id="2.130.10.10">
    <property type="entry name" value="YVTN repeat-like/Quinoprotein amine dehydrogenase"/>
    <property type="match status" value="1"/>
</dbReference>
<gene>
    <name evidence="8" type="ORF">RIMI_LOCUS5515368</name>
</gene>
<evidence type="ECO:0000256" key="4">
    <source>
        <dbReference type="ARBA" id="ARBA00022737"/>
    </source>
</evidence>
<keyword evidence="4" id="KW-0677">Repeat</keyword>
<dbReference type="InterPro" id="IPR019775">
    <property type="entry name" value="WD40_repeat_CS"/>
</dbReference>
<evidence type="ECO:0000313" key="9">
    <source>
        <dbReference type="Proteomes" id="UP001176940"/>
    </source>
</evidence>
<feature type="compositionally biased region" description="Low complexity" evidence="6">
    <location>
        <begin position="520"/>
        <end position="534"/>
    </location>
</feature>
<dbReference type="SUPFAM" id="SSF56672">
    <property type="entry name" value="DNA/RNA polymerases"/>
    <property type="match status" value="1"/>
</dbReference>
<dbReference type="PROSITE" id="PS50294">
    <property type="entry name" value="WD_REPEATS_REGION"/>
    <property type="match status" value="1"/>
</dbReference>
<feature type="compositionally biased region" description="Low complexity" evidence="6">
    <location>
        <begin position="497"/>
        <end position="510"/>
    </location>
</feature>
<accession>A0ABN9L7B7</accession>
<dbReference type="PROSITE" id="PS50878">
    <property type="entry name" value="RT_POL"/>
    <property type="match status" value="1"/>
</dbReference>
<feature type="repeat" description="WD" evidence="5">
    <location>
        <begin position="322"/>
        <end position="364"/>
    </location>
</feature>
<keyword evidence="3 5" id="KW-0853">WD repeat</keyword>
<comment type="caution">
    <text evidence="8">The sequence shown here is derived from an EMBL/GenBank/DDBJ whole genome shotgun (WGS) entry which is preliminary data.</text>
</comment>
<comment type="similarity">
    <text evidence="1">Belongs to the beta type-B retroviral polymerase family. HERV class-II K(HML-2) pol subfamily.</text>
</comment>
<proteinExistence type="inferred from homology"/>
<feature type="domain" description="Reverse transcriptase" evidence="7">
    <location>
        <begin position="1"/>
        <end position="158"/>
    </location>
</feature>
<dbReference type="Gene3D" id="3.30.70.270">
    <property type="match status" value="1"/>
</dbReference>
<sequence length="634" mass="72382">CLLQVECFWRSVAVTTLSDSIILEMKTLRKCLNLKTIIVVFTLQDIVDSILFSFNTERYLRFAVLQEYFQFVALPFGLATAPKVFTKIMAALMAILRVRGLVLFPYLDDILIKAPSFSQAHESLSIVLDTLARFGWLVNRKKSCLIPSRRIIFMGMLFDTRQTKVFLPEDKRSILRRDIRVLQGPRSPSFRSAMKVLGRMVATLEAIPFAQFHSRPLQQAILSQWNRFVSGSKDGTARIWRLEEQEWKSIVLDMDMTLDDRRLVQYLEGNRCGIPSPNDNPYPKPKVLMIAWDIMDDYVVTASSAHLLKVWDSHTGRLLHVLMGHEDDIYVLEPHPYDSRMMLSAGHDGNISMWDIKNGTKVMHCFNLIEGQGHGAILDCKLSADGQRMAGTDSHGYLLIFGFGNSKSYEKIPEQMFFHTDYRPLIVDSNHFVLDEQTQQAPHLMPPPFLVDVDGNPHPPPYQRLVPGRENCSDKHLVPQLGYMETVDGEIVEQVVSQQTNSDQQNQDPNQRQDQRPNPEQEPAAGSSAQANNAARRDLASPPNIGLRRSGQVEGVRQMHNNAPRSQIATETDLLAWRKRVVVPEIPSISYRKDEDIRIAKGEQEKSFFVNQKPYGIQDYSQEARIFYFSTLFL</sequence>
<dbReference type="SMART" id="SM00320">
    <property type="entry name" value="WD40"/>
    <property type="match status" value="4"/>
</dbReference>
<evidence type="ECO:0000256" key="3">
    <source>
        <dbReference type="ARBA" id="ARBA00022574"/>
    </source>
</evidence>
<dbReference type="Pfam" id="PF00400">
    <property type="entry name" value="WD40"/>
    <property type="match status" value="2"/>
</dbReference>
<feature type="non-terminal residue" evidence="8">
    <location>
        <position position="1"/>
    </location>
</feature>
<dbReference type="InterPro" id="IPR001680">
    <property type="entry name" value="WD40_rpt"/>
</dbReference>
<protein>
    <recommendedName>
        <fullName evidence="2">ribonuclease H</fullName>
        <ecNumber evidence="2">3.1.26.4</ecNumber>
    </recommendedName>
</protein>
<evidence type="ECO:0000256" key="2">
    <source>
        <dbReference type="ARBA" id="ARBA00012180"/>
    </source>
</evidence>
<evidence type="ECO:0000313" key="8">
    <source>
        <dbReference type="EMBL" id="CAJ0933419.1"/>
    </source>
</evidence>
<dbReference type="InterPro" id="IPR015943">
    <property type="entry name" value="WD40/YVTN_repeat-like_dom_sf"/>
</dbReference>
<keyword evidence="9" id="KW-1185">Reference proteome</keyword>
<dbReference type="PANTHER" id="PTHR16266:SF26">
    <property type="entry name" value="BROMODOMAIN AND WD REPEAT-CONTAINING PROTEIN 1"/>
    <property type="match status" value="1"/>
</dbReference>
<dbReference type="InterPro" id="IPR052060">
    <property type="entry name" value="Bromo_WD_repeat"/>
</dbReference>
<name>A0ABN9L7B7_9NEOB</name>
<feature type="region of interest" description="Disordered" evidence="6">
    <location>
        <begin position="452"/>
        <end position="473"/>
    </location>
</feature>
<evidence type="ECO:0000256" key="1">
    <source>
        <dbReference type="ARBA" id="ARBA00010879"/>
    </source>
</evidence>
<dbReference type="SUPFAM" id="SSF50978">
    <property type="entry name" value="WD40 repeat-like"/>
    <property type="match status" value="1"/>
</dbReference>
<dbReference type="PROSITE" id="PS50082">
    <property type="entry name" value="WD_REPEATS_2"/>
    <property type="match status" value="1"/>
</dbReference>
<dbReference type="InterPro" id="IPR036322">
    <property type="entry name" value="WD40_repeat_dom_sf"/>
</dbReference>
<evidence type="ECO:0000256" key="5">
    <source>
        <dbReference type="PROSITE-ProRule" id="PRU00221"/>
    </source>
</evidence>
<reference evidence="8" key="1">
    <citation type="submission" date="2023-07" db="EMBL/GenBank/DDBJ databases">
        <authorList>
            <person name="Stuckert A."/>
        </authorList>
    </citation>
    <scope>NUCLEOTIDE SEQUENCE</scope>
</reference>
<dbReference type="InterPro" id="IPR000477">
    <property type="entry name" value="RT_dom"/>
</dbReference>
<dbReference type="PROSITE" id="PS00678">
    <property type="entry name" value="WD_REPEATS_1"/>
    <property type="match status" value="1"/>
</dbReference>